<feature type="region of interest" description="Disordered" evidence="2">
    <location>
        <begin position="854"/>
        <end position="875"/>
    </location>
</feature>
<feature type="coiled-coil region" evidence="1">
    <location>
        <begin position="888"/>
        <end position="915"/>
    </location>
</feature>
<evidence type="ECO:0000256" key="2">
    <source>
        <dbReference type="SAM" id="MobiDB-lite"/>
    </source>
</evidence>
<dbReference type="GO" id="GO:0004674">
    <property type="term" value="F:protein serine/threonine kinase activity"/>
    <property type="evidence" value="ECO:0007669"/>
    <property type="project" value="TreeGrafter"/>
</dbReference>
<name>A0A1Q9F3P0_SYMMI</name>
<keyword evidence="4" id="KW-0418">Kinase</keyword>
<dbReference type="InterPro" id="IPR008271">
    <property type="entry name" value="Ser/Thr_kinase_AS"/>
</dbReference>
<accession>A0A1Q9F3P0</accession>
<dbReference type="Pfam" id="PF00069">
    <property type="entry name" value="Pkinase"/>
    <property type="match status" value="1"/>
</dbReference>
<evidence type="ECO:0000313" key="5">
    <source>
        <dbReference type="Proteomes" id="UP000186817"/>
    </source>
</evidence>
<feature type="region of interest" description="Disordered" evidence="2">
    <location>
        <begin position="72"/>
        <end position="150"/>
    </location>
</feature>
<evidence type="ECO:0000313" key="4">
    <source>
        <dbReference type="EMBL" id="OLQ14287.1"/>
    </source>
</evidence>
<dbReference type="PANTHER" id="PTHR44329:SF214">
    <property type="entry name" value="PROTEIN KINASE DOMAIN-CONTAINING PROTEIN"/>
    <property type="match status" value="1"/>
</dbReference>
<dbReference type="OrthoDB" id="4062651at2759"/>
<dbReference type="SMART" id="SM00220">
    <property type="entry name" value="S_TKc"/>
    <property type="match status" value="1"/>
</dbReference>
<dbReference type="InterPro" id="IPR011009">
    <property type="entry name" value="Kinase-like_dom_sf"/>
</dbReference>
<dbReference type="EMBL" id="LSRX01000017">
    <property type="protein sequence ID" value="OLQ14287.1"/>
    <property type="molecule type" value="Genomic_DNA"/>
</dbReference>
<dbReference type="Proteomes" id="UP000186817">
    <property type="component" value="Unassembled WGS sequence"/>
</dbReference>
<feature type="domain" description="Protein kinase" evidence="3">
    <location>
        <begin position="1285"/>
        <end position="1510"/>
    </location>
</feature>
<dbReference type="InterPro" id="IPR000719">
    <property type="entry name" value="Prot_kinase_dom"/>
</dbReference>
<keyword evidence="4" id="KW-0808">Transferase</keyword>
<dbReference type="InterPro" id="IPR051681">
    <property type="entry name" value="Ser/Thr_Kinases-Pseudokinases"/>
</dbReference>
<feature type="compositionally biased region" description="Basic and acidic residues" evidence="2">
    <location>
        <begin position="95"/>
        <end position="118"/>
    </location>
</feature>
<feature type="compositionally biased region" description="Polar residues" evidence="2">
    <location>
        <begin position="439"/>
        <end position="448"/>
    </location>
</feature>
<dbReference type="PANTHER" id="PTHR44329">
    <property type="entry name" value="SERINE/THREONINE-PROTEIN KINASE TNNI3K-RELATED"/>
    <property type="match status" value="1"/>
</dbReference>
<dbReference type="PROSITE" id="PS00108">
    <property type="entry name" value="PROTEIN_KINASE_ST"/>
    <property type="match status" value="1"/>
</dbReference>
<feature type="compositionally biased region" description="Basic and acidic residues" evidence="2">
    <location>
        <begin position="1072"/>
        <end position="1101"/>
    </location>
</feature>
<feature type="region of interest" description="Disordered" evidence="2">
    <location>
        <begin position="598"/>
        <end position="637"/>
    </location>
</feature>
<feature type="compositionally biased region" description="Basic and acidic residues" evidence="2">
    <location>
        <begin position="449"/>
        <end position="460"/>
    </location>
</feature>
<dbReference type="SUPFAM" id="SSF56112">
    <property type="entry name" value="Protein kinase-like (PK-like)"/>
    <property type="match status" value="1"/>
</dbReference>
<feature type="compositionally biased region" description="Polar residues" evidence="2">
    <location>
        <begin position="119"/>
        <end position="131"/>
    </location>
</feature>
<evidence type="ECO:0000259" key="3">
    <source>
        <dbReference type="PROSITE" id="PS50011"/>
    </source>
</evidence>
<feature type="compositionally biased region" description="Basic and acidic residues" evidence="2">
    <location>
        <begin position="598"/>
        <end position="635"/>
    </location>
</feature>
<feature type="region of interest" description="Disordered" evidence="2">
    <location>
        <begin position="439"/>
        <end position="461"/>
    </location>
</feature>
<keyword evidence="5" id="KW-1185">Reference proteome</keyword>
<protein>
    <submittedName>
        <fullName evidence="4">Mitogen-activated protein kinase kinase kinase 7</fullName>
    </submittedName>
</protein>
<reference evidence="4 5" key="1">
    <citation type="submission" date="2016-02" db="EMBL/GenBank/DDBJ databases">
        <title>Genome analysis of coral dinoflagellate symbionts highlights evolutionary adaptations to a symbiotic lifestyle.</title>
        <authorList>
            <person name="Aranda M."/>
            <person name="Li Y."/>
            <person name="Liew Y.J."/>
            <person name="Baumgarten S."/>
            <person name="Simakov O."/>
            <person name="Wilson M."/>
            <person name="Piel J."/>
            <person name="Ashoor H."/>
            <person name="Bougouffa S."/>
            <person name="Bajic V.B."/>
            <person name="Ryu T."/>
            <person name="Ravasi T."/>
            <person name="Bayer T."/>
            <person name="Micklem G."/>
            <person name="Kim H."/>
            <person name="Bhak J."/>
            <person name="Lajeunesse T.C."/>
            <person name="Voolstra C.R."/>
        </authorList>
    </citation>
    <scope>NUCLEOTIDE SEQUENCE [LARGE SCALE GENOMIC DNA]</scope>
    <source>
        <strain evidence="4 5">CCMP2467</strain>
    </source>
</reference>
<dbReference type="Gene3D" id="1.10.510.10">
    <property type="entry name" value="Transferase(Phosphotransferase) domain 1"/>
    <property type="match status" value="1"/>
</dbReference>
<keyword evidence="1" id="KW-0175">Coiled coil</keyword>
<comment type="caution">
    <text evidence="4">The sequence shown here is derived from an EMBL/GenBank/DDBJ whole genome shotgun (WGS) entry which is preliminary data.</text>
</comment>
<dbReference type="PROSITE" id="PS50011">
    <property type="entry name" value="PROTEIN_KINASE_DOM"/>
    <property type="match status" value="1"/>
</dbReference>
<feature type="region of interest" description="Disordered" evidence="2">
    <location>
        <begin position="1057"/>
        <end position="1103"/>
    </location>
</feature>
<evidence type="ECO:0000256" key="1">
    <source>
        <dbReference type="SAM" id="Coils"/>
    </source>
</evidence>
<sequence>MAPFLLYEAGIMAFLHVLCHPPLGMLMATFIYFDEFGAYATNLEAQHGLNQSAETCTELELFCEEPGAHKESQSTCQQGLPQGKSGGATRSRSSHFQDGDAPREVDPGLPGGDRRVQESDLTSPYTTQTYPDNIPGDEYAATSPRDGTPRDVQMEDNEITWLMQTQPDEAAWLAYLRVTQERLEDMPKAHRALVADGLLRRLDWYCTNTRDGYLLGHMGGRTAMLTALLVVAQGDTELDAEAILPTEVHGIWHEATFFLTQHPGSRCSQGRGVKLAPPIIMMHYAEAPSITPDNSPLLNDSVTKGVDRATPTREAPTKRLRVKVEISSGSSDTPQLTGNIELPFRNNCSSLKVQFTVQPENDTNSTCTVPATPTVAPCGATLPPPAPGGFAEMGISLLDYWRLQEEWQARTITEAELITNYGQATADQLIRSWGQMRTLAQGSGTQPRGSEDDRREKPGDETTLLDVTSLAGLMSTTVMARAMEMQEDFLRTAKEHLHRLRGEGWTRQQQASTLWQLVQERGSRDYEMEFPDMLEELDLPVDVNMHERCLPGPTPFMRWVEMELWEIFVDRYEATMGFETEGVMRLRDGAVITQEERDEWRADQEGHLRTIEQETERNEYGRGPRNEAASSHRDAPQLALPSTAMPSAEGEMDLIQATSEWLLAMGLRRPGQEHLEPSNALTQMTQREMREMLRRVNDASMVQMYRSLMRIMGMLFIEATRILIDEGDERRRGTELVEVHLEADDDDDESLYMQTSIAAYQRDSWEVQLQRLVGLTDKGGPNEKALVRGLLRRIGQSLFLHTPRGAQLQAALVAVRDANEDDPESCETRDNDRQDIDKWWNILKDYMDLGRTDTQARGSDEHPGTWSGGRPSTAPTMVTQADIDSMEADQMEVRNETAQLGMQLAEREAEEARQNEQDLLLFEEHERKQYRDWEAWTVIHEPVIPKRRRLVLTGHQARPPLANQGEEVESTSIPVPSDLSHFHATLHFAFMQEPMEGAGQATMSGNTQPEGQLEIGSEIFQRARKAWRAGIIGDEGIRTVFGDEWLFFLRLEKQDGDEREVDLTETQEGTEEGSKMHNVEPTEEEKAGSVDESQGRGRDELGTTSGWNSYRLREGDFVIALEDSGSKDVEVPSLRDCRRGGFAMGAQCAKPQAEPVEFYKTPSVALFPVETEDDDELDTSSGVGCGSSDADSATPTVRASALCSPPHCVAQNEDDEATPAPYQHVPIVESLSDYENQSEQVTPRMVMDDYLKRPVEGGGLMEEESLSAIKSRLISKELVVRPEDMVLKRVLCTTYKSTVCLADWRGRTAVVKRIKRDLVDKDDEDSKATRETSVREMLHEMHILTAISHPCLVNLLGANLDREQEPLFVTEFMEGGDVETYMHKQRQSSYNNSFKPRFSLALQWATSTAEALAYLHGLNHPIIHRDLKPLNLLLTKDLQVKVTDFGISKVLPYRKGCLQTDTMPAPKMSGGVGTWRYMAPEVVRYEQYTDRVDIYSFSLIELDEVMVAAM</sequence>
<dbReference type="GO" id="GO:0005524">
    <property type="term" value="F:ATP binding"/>
    <property type="evidence" value="ECO:0007669"/>
    <property type="project" value="InterPro"/>
</dbReference>
<feature type="compositionally biased region" description="Acidic residues" evidence="2">
    <location>
        <begin position="1057"/>
        <end position="1071"/>
    </location>
</feature>
<proteinExistence type="predicted"/>
<gene>
    <name evidence="4" type="primary">Tak1</name>
    <name evidence="4" type="ORF">AK812_SmicGene1616</name>
</gene>
<organism evidence="4 5">
    <name type="scientific">Symbiodinium microadriaticum</name>
    <name type="common">Dinoflagellate</name>
    <name type="synonym">Zooxanthella microadriatica</name>
    <dbReference type="NCBI Taxonomy" id="2951"/>
    <lineage>
        <taxon>Eukaryota</taxon>
        <taxon>Sar</taxon>
        <taxon>Alveolata</taxon>
        <taxon>Dinophyceae</taxon>
        <taxon>Suessiales</taxon>
        <taxon>Symbiodiniaceae</taxon>
        <taxon>Symbiodinium</taxon>
    </lineage>
</organism>